<dbReference type="Gene3D" id="1.10.10.10">
    <property type="entry name" value="Winged helix-like DNA-binding domain superfamily/Winged helix DNA-binding domain"/>
    <property type="match status" value="1"/>
</dbReference>
<accession>A0ABW7CBD9</accession>
<gene>
    <name evidence="2" type="ORF">VPK24_12465</name>
</gene>
<name>A0ABW7CBD9_9CYAN</name>
<dbReference type="SUPFAM" id="SSF46689">
    <property type="entry name" value="Homeodomain-like"/>
    <property type="match status" value="1"/>
</dbReference>
<dbReference type="InterPro" id="IPR036388">
    <property type="entry name" value="WH-like_DNA-bd_sf"/>
</dbReference>
<organism evidence="2 3">
    <name type="scientific">Limnothrix redekei LRLZ20PSL1</name>
    <dbReference type="NCBI Taxonomy" id="3112953"/>
    <lineage>
        <taxon>Bacteria</taxon>
        <taxon>Bacillati</taxon>
        <taxon>Cyanobacteriota</taxon>
        <taxon>Cyanophyceae</taxon>
        <taxon>Pseudanabaenales</taxon>
        <taxon>Pseudanabaenaceae</taxon>
        <taxon>Limnothrix</taxon>
    </lineage>
</organism>
<evidence type="ECO:0000313" key="3">
    <source>
        <dbReference type="Proteomes" id="UP001604335"/>
    </source>
</evidence>
<reference evidence="3" key="1">
    <citation type="journal article" date="2024" name="Algal Res.">
        <title>Biochemical, toxicological and genomic investigation of a high-biomass producing Limnothrix strain isolated from Italian shallow drinking water reservoir.</title>
        <authorList>
            <person name="Simonazzi M."/>
            <person name="Shishido T.K."/>
            <person name="Delbaje E."/>
            <person name="Wahlsten M."/>
            <person name="Fewer D.P."/>
            <person name="Sivonen K."/>
            <person name="Pezzolesi L."/>
            <person name="Pistocchi R."/>
        </authorList>
    </citation>
    <scope>NUCLEOTIDE SEQUENCE [LARGE SCALE GENOMIC DNA]</scope>
    <source>
        <strain evidence="3">LRLZ20PSL1</strain>
    </source>
</reference>
<dbReference type="InterPro" id="IPR055247">
    <property type="entry name" value="InsJ-like_HTH"/>
</dbReference>
<dbReference type="InterPro" id="IPR009057">
    <property type="entry name" value="Homeodomain-like_sf"/>
</dbReference>
<feature type="non-terminal residue" evidence="2">
    <location>
        <position position="54"/>
    </location>
</feature>
<comment type="caution">
    <text evidence="2">The sequence shown here is derived from an EMBL/GenBank/DDBJ whole genome shotgun (WGS) entry which is preliminary data.</text>
</comment>
<sequence length="54" mass="6231">MSLYSLDLRRKIVEAYEKGDTSIRKVAKQFSISPETVRRLLNLYRSTGSLSPKK</sequence>
<feature type="domain" description="Insertion element IS150 protein InsJ-like helix-turn-helix" evidence="1">
    <location>
        <begin position="9"/>
        <end position="53"/>
    </location>
</feature>
<keyword evidence="3" id="KW-1185">Reference proteome</keyword>
<dbReference type="EMBL" id="JAZAQF010000074">
    <property type="protein sequence ID" value="MFG3818456.1"/>
    <property type="molecule type" value="Genomic_DNA"/>
</dbReference>
<dbReference type="Pfam" id="PF13518">
    <property type="entry name" value="HTH_28"/>
    <property type="match status" value="1"/>
</dbReference>
<dbReference type="RefSeq" id="WP_393013831.1">
    <property type="nucleotide sequence ID" value="NZ_JAZAQF010000074.1"/>
</dbReference>
<protein>
    <submittedName>
        <fullName evidence="2">Helix-turn-helix domain-containing protein</fullName>
    </submittedName>
</protein>
<proteinExistence type="predicted"/>
<dbReference type="Proteomes" id="UP001604335">
    <property type="component" value="Unassembled WGS sequence"/>
</dbReference>
<evidence type="ECO:0000313" key="2">
    <source>
        <dbReference type="EMBL" id="MFG3818456.1"/>
    </source>
</evidence>
<evidence type="ECO:0000259" key="1">
    <source>
        <dbReference type="Pfam" id="PF13518"/>
    </source>
</evidence>